<keyword evidence="1" id="KW-0812">Transmembrane</keyword>
<keyword evidence="1" id="KW-0472">Membrane</keyword>
<evidence type="ECO:0000313" key="3">
    <source>
        <dbReference type="Proteomes" id="UP000663828"/>
    </source>
</evidence>
<feature type="transmembrane region" description="Helical" evidence="1">
    <location>
        <begin position="159"/>
        <end position="177"/>
    </location>
</feature>
<feature type="transmembrane region" description="Helical" evidence="1">
    <location>
        <begin position="7"/>
        <end position="28"/>
    </location>
</feature>
<dbReference type="AlphaFoldDB" id="A0A814R106"/>
<protein>
    <submittedName>
        <fullName evidence="2">Uncharacterized protein</fullName>
    </submittedName>
</protein>
<dbReference type="Gene3D" id="1.20.140.150">
    <property type="match status" value="1"/>
</dbReference>
<evidence type="ECO:0000256" key="1">
    <source>
        <dbReference type="SAM" id="Phobius"/>
    </source>
</evidence>
<gene>
    <name evidence="2" type="ORF">XAT740_LOCUS19734</name>
</gene>
<feature type="transmembrane region" description="Helical" evidence="1">
    <location>
        <begin position="102"/>
        <end position="122"/>
    </location>
</feature>
<dbReference type="Proteomes" id="UP000663828">
    <property type="component" value="Unassembled WGS sequence"/>
</dbReference>
<feature type="transmembrane region" description="Helical" evidence="1">
    <location>
        <begin position="74"/>
        <end position="95"/>
    </location>
</feature>
<comment type="caution">
    <text evidence="2">The sequence shown here is derived from an EMBL/GenBank/DDBJ whole genome shotgun (WGS) entry which is preliminary data.</text>
</comment>
<proteinExistence type="predicted"/>
<name>A0A814R106_ADIRI</name>
<organism evidence="2 3">
    <name type="scientific">Adineta ricciae</name>
    <name type="common">Rotifer</name>
    <dbReference type="NCBI Taxonomy" id="249248"/>
    <lineage>
        <taxon>Eukaryota</taxon>
        <taxon>Metazoa</taxon>
        <taxon>Spiralia</taxon>
        <taxon>Gnathifera</taxon>
        <taxon>Rotifera</taxon>
        <taxon>Eurotatoria</taxon>
        <taxon>Bdelloidea</taxon>
        <taxon>Adinetida</taxon>
        <taxon>Adinetidae</taxon>
        <taxon>Adineta</taxon>
    </lineage>
</organism>
<dbReference type="EMBL" id="CAJNOR010001355">
    <property type="protein sequence ID" value="CAF1127756.1"/>
    <property type="molecule type" value="Genomic_DNA"/>
</dbReference>
<evidence type="ECO:0000313" key="2">
    <source>
        <dbReference type="EMBL" id="CAF1127756.1"/>
    </source>
</evidence>
<sequence length="183" mass="19609">MPPLGKSLLIATAGIAAFSLLLLIISVATTTWLDNGNGSTIGLFRKCYGDSTANLGLSNGPGCYNENRVTQAGLSIFGLLLLVFSIVAVIASIFIPNPIILFGGLGLLYFSSMFVMAAYATWGNYTRDTATYFFPYSPTINIPNTSVGPSYNLCVAAHYFLWTALTVLAFAAGYLYSTERNQP</sequence>
<reference evidence="2" key="1">
    <citation type="submission" date="2021-02" db="EMBL/GenBank/DDBJ databases">
        <authorList>
            <person name="Nowell W R."/>
        </authorList>
    </citation>
    <scope>NUCLEOTIDE SEQUENCE</scope>
</reference>
<keyword evidence="3" id="KW-1185">Reference proteome</keyword>
<accession>A0A814R106</accession>
<keyword evidence="1" id="KW-1133">Transmembrane helix</keyword>